<evidence type="ECO:0000256" key="2">
    <source>
        <dbReference type="ARBA" id="ARBA00010740"/>
    </source>
</evidence>
<gene>
    <name evidence="6" type="ORF">A9Y76_11065</name>
</gene>
<dbReference type="RefSeq" id="WP_064804023.1">
    <property type="nucleotide sequence ID" value="NZ_CP016022.1"/>
</dbReference>
<accession>A0A191ZXX0</accession>
<evidence type="ECO:0000313" key="7">
    <source>
        <dbReference type="Proteomes" id="UP000078572"/>
    </source>
</evidence>
<dbReference type="Pfam" id="PF02620">
    <property type="entry name" value="YceD"/>
    <property type="match status" value="1"/>
</dbReference>
<dbReference type="STRING" id="190721.ACS15_2352"/>
<proteinExistence type="inferred from homology"/>
<evidence type="ECO:0000256" key="5">
    <source>
        <dbReference type="ARBA" id="ARBA00031841"/>
    </source>
</evidence>
<dbReference type="InterPro" id="IPR039255">
    <property type="entry name" value="YceD_bac"/>
</dbReference>
<dbReference type="OrthoDB" id="5297600at2"/>
<dbReference type="EMBL" id="CP016022">
    <property type="protein sequence ID" value="ANJ72969.1"/>
    <property type="molecule type" value="Genomic_DNA"/>
</dbReference>
<dbReference type="GO" id="GO:0005829">
    <property type="term" value="C:cytosol"/>
    <property type="evidence" value="ECO:0007669"/>
    <property type="project" value="TreeGrafter"/>
</dbReference>
<dbReference type="PANTHER" id="PTHR38099:SF1">
    <property type="entry name" value="LARGE RIBOSOMAL RNA SUBUNIT ACCUMULATION PROTEIN YCED"/>
    <property type="match status" value="1"/>
</dbReference>
<dbReference type="GeneID" id="61526559"/>
<dbReference type="Proteomes" id="UP000078572">
    <property type="component" value="Chromosome 1"/>
</dbReference>
<evidence type="ECO:0000256" key="4">
    <source>
        <dbReference type="ARBA" id="ARBA00022517"/>
    </source>
</evidence>
<reference evidence="7" key="1">
    <citation type="submission" date="2016-06" db="EMBL/GenBank/DDBJ databases">
        <authorList>
            <person name="Xu Y."/>
            <person name="Nagy A."/>
            <person name="Yan X."/>
            <person name="Kim S.W."/>
            <person name="Haley B."/>
            <person name="Liu N.T."/>
            <person name="Nou X."/>
        </authorList>
    </citation>
    <scope>NUCLEOTIDE SEQUENCE [LARGE SCALE GENOMIC DNA]</scope>
    <source>
        <strain evidence="7">ATCC 49129</strain>
    </source>
</reference>
<comment type="similarity">
    <text evidence="2">Belongs to the DUF177 domain family.</text>
</comment>
<evidence type="ECO:0000256" key="1">
    <source>
        <dbReference type="ARBA" id="ARBA00002868"/>
    </source>
</evidence>
<evidence type="ECO:0000313" key="6">
    <source>
        <dbReference type="EMBL" id="ANJ72969.1"/>
    </source>
</evidence>
<protein>
    <recommendedName>
        <fullName evidence="3">Large ribosomal RNA subunit accumulation protein YceD</fullName>
    </recommendedName>
    <alternativeName>
        <fullName evidence="5">23S rRNA accumulation protein YceD</fullName>
    </alternativeName>
</protein>
<evidence type="ECO:0000256" key="3">
    <source>
        <dbReference type="ARBA" id="ARBA00015716"/>
    </source>
</evidence>
<dbReference type="AlphaFoldDB" id="A0A191ZXX0"/>
<name>A0A191ZXX0_9RALS</name>
<dbReference type="GO" id="GO:0042254">
    <property type="term" value="P:ribosome biogenesis"/>
    <property type="evidence" value="ECO:0007669"/>
    <property type="project" value="UniProtKB-KW"/>
</dbReference>
<sequence length="178" mass="19880">MNFRSFDLFAFIRSGEQVSGTVALADMPRLLAEQAADAPADANKQFRWQMQGTVREEATAGQSARQRLFVDLEVEGVVWLQCQRCLHAYEQSLLVRTRLEVMRSEEEADAAPLDDDEADVIVGSRSFDLITQIEDELLLALPVSPRHAVCPDEVLPEEAEAEKKPSPFAVLANLKTKH</sequence>
<keyword evidence="4" id="KW-0690">Ribosome biogenesis</keyword>
<dbReference type="PANTHER" id="PTHR38099">
    <property type="entry name" value="LARGE RIBOSOMAL RNA SUBUNIT ACCUMULATION PROTEIN YCED"/>
    <property type="match status" value="1"/>
</dbReference>
<keyword evidence="7" id="KW-1185">Reference proteome</keyword>
<organism evidence="6 7">
    <name type="scientific">Ralstonia insidiosa</name>
    <dbReference type="NCBI Taxonomy" id="190721"/>
    <lineage>
        <taxon>Bacteria</taxon>
        <taxon>Pseudomonadati</taxon>
        <taxon>Pseudomonadota</taxon>
        <taxon>Betaproteobacteria</taxon>
        <taxon>Burkholderiales</taxon>
        <taxon>Burkholderiaceae</taxon>
        <taxon>Ralstonia</taxon>
    </lineage>
</organism>
<comment type="function">
    <text evidence="1">Plays a role in synthesis, processing and/or stability of 23S rRNA.</text>
</comment>
<dbReference type="InterPro" id="IPR003772">
    <property type="entry name" value="YceD"/>
</dbReference>